<proteinExistence type="predicted"/>
<evidence type="ECO:0000313" key="3">
    <source>
        <dbReference type="Proteomes" id="UP000002985"/>
    </source>
</evidence>
<dbReference type="AlphaFoldDB" id="I3IGF5"/>
<name>I3IGF5_9BACT</name>
<evidence type="ECO:0000313" key="2">
    <source>
        <dbReference type="EMBL" id="GAB60800.1"/>
    </source>
</evidence>
<accession>I3IGF5</accession>
<feature type="domain" description="HTH-like" evidence="1">
    <location>
        <begin position="14"/>
        <end position="52"/>
    </location>
</feature>
<protein>
    <recommendedName>
        <fullName evidence="1">HTH-like domain-containing protein</fullName>
    </recommendedName>
</protein>
<dbReference type="OrthoDB" id="289367at2"/>
<gene>
    <name evidence="2" type="ORF">KSU1_A0033</name>
</gene>
<sequence length="152" mass="17352">MLKELKLYGETKSPFCGSHKIREVLRREGICISRERAQSFMRQMGLRAIYPKSDTNLRFHGDKYVTPAPAFTRINSIGNPEKYWIPGQARNDRRLSSNVVIGELLTYIAMYIRHSAVKIMGSGCKPEPAGVLRIYVVMYITVVARRALPLYS</sequence>
<reference evidence="2 3" key="1">
    <citation type="journal article" date="2012" name="FEBS Lett.">
        <title>Anammox organism KSU-1 expresses a NirK-type copper-containing nitrite reductase instead of a NirS-type with cytochrome cd1.</title>
        <authorList>
            <person name="Hira D."/>
            <person name="Toh H."/>
            <person name="Migita C.T."/>
            <person name="Okubo H."/>
            <person name="Nishiyama T."/>
            <person name="Hattori M."/>
            <person name="Furukawa K."/>
            <person name="Fujii T."/>
        </authorList>
    </citation>
    <scope>NUCLEOTIDE SEQUENCE [LARGE SCALE GENOMIC DNA]</scope>
</reference>
<comment type="caution">
    <text evidence="2">The sequence shown here is derived from an EMBL/GenBank/DDBJ whole genome shotgun (WGS) entry which is preliminary data.</text>
</comment>
<dbReference type="STRING" id="247490.KSU1_A0033"/>
<dbReference type="EMBL" id="BAFH01000001">
    <property type="protein sequence ID" value="GAB60800.1"/>
    <property type="molecule type" value="Genomic_DNA"/>
</dbReference>
<dbReference type="InterPro" id="IPR025948">
    <property type="entry name" value="HTH-like_dom"/>
</dbReference>
<keyword evidence="3" id="KW-1185">Reference proteome</keyword>
<dbReference type="Pfam" id="PF13276">
    <property type="entry name" value="HTH_21"/>
    <property type="match status" value="1"/>
</dbReference>
<dbReference type="Proteomes" id="UP000002985">
    <property type="component" value="Unassembled WGS sequence"/>
</dbReference>
<evidence type="ECO:0000259" key="1">
    <source>
        <dbReference type="Pfam" id="PF13276"/>
    </source>
</evidence>
<organism evidence="2 3">
    <name type="scientific">Candidatus Jettenia caeni</name>
    <dbReference type="NCBI Taxonomy" id="247490"/>
    <lineage>
        <taxon>Bacteria</taxon>
        <taxon>Pseudomonadati</taxon>
        <taxon>Planctomycetota</taxon>
        <taxon>Candidatus Brocadiia</taxon>
        <taxon>Candidatus Brocadiales</taxon>
        <taxon>Candidatus Brocadiaceae</taxon>
        <taxon>Candidatus Jettenia</taxon>
    </lineage>
</organism>